<organism evidence="2 3">
    <name type="scientific">Escallonia herrerae</name>
    <dbReference type="NCBI Taxonomy" id="1293975"/>
    <lineage>
        <taxon>Eukaryota</taxon>
        <taxon>Viridiplantae</taxon>
        <taxon>Streptophyta</taxon>
        <taxon>Embryophyta</taxon>
        <taxon>Tracheophyta</taxon>
        <taxon>Spermatophyta</taxon>
        <taxon>Magnoliopsida</taxon>
        <taxon>eudicotyledons</taxon>
        <taxon>Gunneridae</taxon>
        <taxon>Pentapetalae</taxon>
        <taxon>asterids</taxon>
        <taxon>campanulids</taxon>
        <taxon>Escalloniales</taxon>
        <taxon>Escalloniaceae</taxon>
        <taxon>Escallonia</taxon>
    </lineage>
</organism>
<dbReference type="EMBL" id="JAVXUP010000042">
    <property type="protein sequence ID" value="KAK3041053.1"/>
    <property type="molecule type" value="Genomic_DNA"/>
</dbReference>
<sequence length="120" mass="13666">MDESFTIQISHNLVKQLVDNGENLKKKTRKPKSKIPRDRPKSQAKIHQKQIPSDSETFKGPAAGWPLPPPLYLPVPPPKSANSELDEIRSVLRESYKVEERLQKWKEEIANEVTQSQGSP</sequence>
<dbReference type="PANTHER" id="PTHR47587:SF2">
    <property type="entry name" value="OS05G0103500 PROTEIN"/>
    <property type="match status" value="1"/>
</dbReference>
<name>A0AA89BHC2_9ASTE</name>
<evidence type="ECO:0000313" key="2">
    <source>
        <dbReference type="EMBL" id="KAK3041053.1"/>
    </source>
</evidence>
<evidence type="ECO:0000313" key="3">
    <source>
        <dbReference type="Proteomes" id="UP001188597"/>
    </source>
</evidence>
<reference evidence="2" key="1">
    <citation type="submission" date="2022-12" db="EMBL/GenBank/DDBJ databases">
        <title>Draft genome assemblies for two species of Escallonia (Escalloniales).</title>
        <authorList>
            <person name="Chanderbali A."/>
            <person name="Dervinis C."/>
            <person name="Anghel I."/>
            <person name="Soltis D."/>
            <person name="Soltis P."/>
            <person name="Zapata F."/>
        </authorList>
    </citation>
    <scope>NUCLEOTIDE SEQUENCE</scope>
    <source>
        <strain evidence="2">UCBG64.0493</strain>
        <tissue evidence="2">Leaf</tissue>
    </source>
</reference>
<protein>
    <submittedName>
        <fullName evidence="2">Uncharacterized protein</fullName>
    </submittedName>
</protein>
<accession>A0AA89BHC2</accession>
<feature type="region of interest" description="Disordered" evidence="1">
    <location>
        <begin position="18"/>
        <end position="65"/>
    </location>
</feature>
<proteinExistence type="predicted"/>
<comment type="caution">
    <text evidence="2">The sequence shown here is derived from an EMBL/GenBank/DDBJ whole genome shotgun (WGS) entry which is preliminary data.</text>
</comment>
<dbReference type="PANTHER" id="PTHR47587">
    <property type="entry name" value="OS05G0103500 PROTEIN"/>
    <property type="match status" value="1"/>
</dbReference>
<dbReference type="Proteomes" id="UP001188597">
    <property type="component" value="Unassembled WGS sequence"/>
</dbReference>
<keyword evidence="3" id="KW-1185">Reference proteome</keyword>
<gene>
    <name evidence="2" type="ORF">RJ639_026850</name>
</gene>
<dbReference type="AlphaFoldDB" id="A0AA89BHC2"/>
<evidence type="ECO:0000256" key="1">
    <source>
        <dbReference type="SAM" id="MobiDB-lite"/>
    </source>
</evidence>